<dbReference type="Pfam" id="PF13715">
    <property type="entry name" value="CarbopepD_reg_2"/>
    <property type="match status" value="1"/>
</dbReference>
<dbReference type="NCBIfam" id="TIGR04057">
    <property type="entry name" value="SusC_RagA_signa"/>
    <property type="match status" value="1"/>
</dbReference>
<dbReference type="SUPFAM" id="SSF56935">
    <property type="entry name" value="Porins"/>
    <property type="match status" value="1"/>
</dbReference>
<proteinExistence type="inferred from homology"/>
<dbReference type="InterPro" id="IPR023996">
    <property type="entry name" value="TonB-dep_OMP_SusC/RagA"/>
</dbReference>
<dbReference type="SUPFAM" id="SSF49464">
    <property type="entry name" value="Carboxypeptidase regulatory domain-like"/>
    <property type="match status" value="1"/>
</dbReference>
<evidence type="ECO:0000313" key="9">
    <source>
        <dbReference type="EMBL" id="MVZ61070.1"/>
    </source>
</evidence>
<protein>
    <submittedName>
        <fullName evidence="9">SusC/RagA family TonB-linked outer membrane protein</fullName>
    </submittedName>
</protein>
<dbReference type="GO" id="GO:0009279">
    <property type="term" value="C:cell outer membrane"/>
    <property type="evidence" value="ECO:0007669"/>
    <property type="project" value="UniProtKB-SubCell"/>
</dbReference>
<dbReference type="EMBL" id="WSQA01000002">
    <property type="protein sequence ID" value="MVZ61070.1"/>
    <property type="molecule type" value="Genomic_DNA"/>
</dbReference>
<evidence type="ECO:0000256" key="7">
    <source>
        <dbReference type="PROSITE-ProRule" id="PRU01360"/>
    </source>
</evidence>
<reference evidence="9 10" key="1">
    <citation type="submission" date="2019-12" db="EMBL/GenBank/DDBJ databases">
        <authorList>
            <person name="Dong K."/>
        </authorList>
    </citation>
    <scope>NUCLEOTIDE SEQUENCE [LARGE SCALE GENOMIC DNA]</scope>
    <source>
        <strain evidence="9 10">JCM 31225</strain>
    </source>
</reference>
<accession>A0A6N8KUD4</accession>
<dbReference type="OrthoDB" id="603589at2"/>
<feature type="domain" description="TonB-dependent receptor plug" evidence="8">
    <location>
        <begin position="137"/>
        <end position="242"/>
    </location>
</feature>
<dbReference type="NCBIfam" id="TIGR04056">
    <property type="entry name" value="OMP_RagA_SusC"/>
    <property type="match status" value="1"/>
</dbReference>
<dbReference type="InterPro" id="IPR039426">
    <property type="entry name" value="TonB-dep_rcpt-like"/>
</dbReference>
<evidence type="ECO:0000256" key="5">
    <source>
        <dbReference type="ARBA" id="ARBA00023136"/>
    </source>
</evidence>
<comment type="similarity">
    <text evidence="7">Belongs to the TonB-dependent receptor family.</text>
</comment>
<keyword evidence="5 7" id="KW-0472">Membrane</keyword>
<comment type="caution">
    <text evidence="9">The sequence shown here is derived from an EMBL/GenBank/DDBJ whole genome shotgun (WGS) entry which is preliminary data.</text>
</comment>
<evidence type="ECO:0000256" key="6">
    <source>
        <dbReference type="ARBA" id="ARBA00023237"/>
    </source>
</evidence>
<dbReference type="InterPro" id="IPR036942">
    <property type="entry name" value="Beta-barrel_TonB_sf"/>
</dbReference>
<dbReference type="Proteomes" id="UP000435036">
    <property type="component" value="Unassembled WGS sequence"/>
</dbReference>
<dbReference type="InterPro" id="IPR023997">
    <property type="entry name" value="TonB-dep_OMP_SusC/RagA_CS"/>
</dbReference>
<dbReference type="Pfam" id="PF07715">
    <property type="entry name" value="Plug"/>
    <property type="match status" value="1"/>
</dbReference>
<keyword evidence="6 7" id="KW-0998">Cell outer membrane</keyword>
<dbReference type="RefSeq" id="WP_160367716.1">
    <property type="nucleotide sequence ID" value="NZ_WSQA01000002.1"/>
</dbReference>
<keyword evidence="2 7" id="KW-0813">Transport</keyword>
<gene>
    <name evidence="9" type="ORF">GQF63_03440</name>
</gene>
<keyword evidence="4 7" id="KW-0812">Transmembrane</keyword>
<keyword evidence="10" id="KW-1185">Reference proteome</keyword>
<evidence type="ECO:0000256" key="4">
    <source>
        <dbReference type="ARBA" id="ARBA00022692"/>
    </source>
</evidence>
<comment type="subcellular location">
    <subcellularLocation>
        <location evidence="1 7">Cell outer membrane</location>
        <topology evidence="1 7">Multi-pass membrane protein</topology>
    </subcellularLocation>
</comment>
<dbReference type="InterPro" id="IPR012910">
    <property type="entry name" value="Plug_dom"/>
</dbReference>
<dbReference type="Gene3D" id="2.60.40.1120">
    <property type="entry name" value="Carboxypeptidase-like, regulatory domain"/>
    <property type="match status" value="1"/>
</dbReference>
<dbReference type="PROSITE" id="PS52016">
    <property type="entry name" value="TONB_DEPENDENT_REC_3"/>
    <property type="match status" value="1"/>
</dbReference>
<dbReference type="InterPro" id="IPR037066">
    <property type="entry name" value="Plug_dom_sf"/>
</dbReference>
<dbReference type="InterPro" id="IPR008969">
    <property type="entry name" value="CarboxyPept-like_regulatory"/>
</dbReference>
<dbReference type="Gene3D" id="2.40.170.20">
    <property type="entry name" value="TonB-dependent receptor, beta-barrel domain"/>
    <property type="match status" value="1"/>
</dbReference>
<evidence type="ECO:0000259" key="8">
    <source>
        <dbReference type="Pfam" id="PF07715"/>
    </source>
</evidence>
<evidence type="ECO:0000256" key="3">
    <source>
        <dbReference type="ARBA" id="ARBA00022452"/>
    </source>
</evidence>
<evidence type="ECO:0000256" key="2">
    <source>
        <dbReference type="ARBA" id="ARBA00022448"/>
    </source>
</evidence>
<dbReference type="FunFam" id="2.170.130.10:FF:000003">
    <property type="entry name" value="SusC/RagA family TonB-linked outer membrane protein"/>
    <property type="match status" value="1"/>
</dbReference>
<dbReference type="Gene3D" id="2.170.130.10">
    <property type="entry name" value="TonB-dependent receptor, plug domain"/>
    <property type="match status" value="1"/>
</dbReference>
<evidence type="ECO:0000256" key="1">
    <source>
        <dbReference type="ARBA" id="ARBA00004571"/>
    </source>
</evidence>
<organism evidence="9 10">
    <name type="scientific">Sphingobacterium humi</name>
    <dbReference type="NCBI Taxonomy" id="1796905"/>
    <lineage>
        <taxon>Bacteria</taxon>
        <taxon>Pseudomonadati</taxon>
        <taxon>Bacteroidota</taxon>
        <taxon>Sphingobacteriia</taxon>
        <taxon>Sphingobacteriales</taxon>
        <taxon>Sphingobacteriaceae</taxon>
        <taxon>Sphingobacterium</taxon>
    </lineage>
</organism>
<name>A0A6N8KUD4_9SPHI</name>
<keyword evidence="3 7" id="KW-1134">Transmembrane beta strand</keyword>
<dbReference type="AlphaFoldDB" id="A0A6N8KUD4"/>
<evidence type="ECO:0000313" key="10">
    <source>
        <dbReference type="Proteomes" id="UP000435036"/>
    </source>
</evidence>
<sequence length="1047" mass="116434">MSYQLNSRYWIADRLKILLSVGIINLAAIPHLHAGPGTEYSVFANQQIVTGRVLNEKGAALEGVSVSLVAGGASVKTDAKGSYAIAANAAGQLRFTFVGYKELLVEISSRTTVDVVLQEDISALEELVVVGMGKQKKASVIGAISTVKMEDLQVPTRSLTNALAGKMAGAVVVQRTGELGRDNGGIWIRGISTFSANRSPLILVDGVEREMQDISVEEIESVSILKDASATAVYGVRAANGVVIVTTRRGRVQKPSIDFVAESGRSDLPNLPKFIDGADYAMLYNEALGRENYTPEFIENVRNGSDPYLYPNVNWYNEIYKKYSANSQANLNIRGGGEVARYYVGFGYMNEAGNYNDNPDNDYKSNMKLERYNFRSNVDISLTKTTEIGLEVSGSLTDLHTPGVGGTIYSSYYTPAQTLFYWTSLATPISNPVRLPIGKDLAGNDVWGWGAPTQVGEYNPVERLMGSGYNTEFRNQFMSQISLNQNLEQILKGLTFRFAFSFDAYNQTEIQRRKESPTFGVQGRDETTGDLLFKEVTQGQQTLNYSRALVTNRAKEMKGQLNYNRSFGIHNVSAMAMYYQRDYIDGNAGSSILALPYRRQGVAFRSTYDYDGRYFAEFNVGYNGSENFPKESRFGWFPAVAAGVIFSNESYWENLRSTVNLFKLRGSVGLVGSEALPGGNRYGYLSVYGAGLGGYTFGETGVGYAGTGEDRIGVANLTWEKGLKQNIGIELGFWNDLVKLEADYFYEKRTDILLQRASLPNFAGFNSAPFANMGRMINRGIDGTLEVNKRYENAGFRVYGNFTYAKDKILEQDEAQKNYAYRMRTGHKYGQQFGLVALGLFANEEEIANSPTQTFGVVRPGDVKFQDQNGDGQITIDDEVAIGYSNLPEINYGFGFQVDYKGFDFGMFFRGQSRVTYGLGGSYIPFNQGVGKGNIFAEALDRWTPENPNPNALYPRIFNGTSANNWQASTRTIYDGSFLRLSDVELGYTFRSDWMQRLKMKRLRLYVLSHNLATFAPWKLWDPETGSNQGMNYPLQRKFNFGLRATF</sequence>